<evidence type="ECO:0000256" key="2">
    <source>
        <dbReference type="ARBA" id="ARBA00022741"/>
    </source>
</evidence>
<dbReference type="Pfam" id="PF00437">
    <property type="entry name" value="T2SSE"/>
    <property type="match status" value="1"/>
</dbReference>
<dbReference type="Gene3D" id="3.40.50.300">
    <property type="entry name" value="P-loop containing nucleotide triphosphate hydrolases"/>
    <property type="match status" value="1"/>
</dbReference>
<evidence type="ECO:0000313" key="6">
    <source>
        <dbReference type="EMBL" id="SJZ59718.1"/>
    </source>
</evidence>
<dbReference type="GO" id="GO:0016887">
    <property type="term" value="F:ATP hydrolysis activity"/>
    <property type="evidence" value="ECO:0007669"/>
    <property type="project" value="TreeGrafter"/>
</dbReference>
<dbReference type="RefSeq" id="WP_078789338.1">
    <property type="nucleotide sequence ID" value="NZ_FUWR01000004.1"/>
</dbReference>
<dbReference type="SUPFAM" id="SSF52540">
    <property type="entry name" value="P-loop containing nucleoside triphosphate hydrolases"/>
    <property type="match status" value="1"/>
</dbReference>
<dbReference type="Proteomes" id="UP000190102">
    <property type="component" value="Unassembled WGS sequence"/>
</dbReference>
<dbReference type="Pfam" id="PF05157">
    <property type="entry name" value="MshEN"/>
    <property type="match status" value="1"/>
</dbReference>
<evidence type="ECO:0000256" key="3">
    <source>
        <dbReference type="ARBA" id="ARBA00022840"/>
    </source>
</evidence>
<dbReference type="OrthoDB" id="5398180at2"/>
<dbReference type="EMBL" id="FUWR01000004">
    <property type="protein sequence ID" value="SJZ59718.1"/>
    <property type="molecule type" value="Genomic_DNA"/>
</dbReference>
<dbReference type="Gene3D" id="3.30.300.160">
    <property type="entry name" value="Type II secretion system, protein E, N-terminal domain"/>
    <property type="match status" value="1"/>
</dbReference>
<dbReference type="PANTHER" id="PTHR30258:SF1">
    <property type="entry name" value="PROTEIN TRANSPORT PROTEIN HOFB HOMOLOG"/>
    <property type="match status" value="1"/>
</dbReference>
<evidence type="ECO:0000259" key="4">
    <source>
        <dbReference type="Pfam" id="PF00437"/>
    </source>
</evidence>
<feature type="domain" description="Bacterial type II secretion system protein E" evidence="4">
    <location>
        <begin position="221"/>
        <end position="543"/>
    </location>
</feature>
<dbReference type="SUPFAM" id="SSF160246">
    <property type="entry name" value="EspE N-terminal domain-like"/>
    <property type="match status" value="1"/>
</dbReference>
<dbReference type="GO" id="GO:0005524">
    <property type="term" value="F:ATP binding"/>
    <property type="evidence" value="ECO:0007669"/>
    <property type="project" value="UniProtKB-KW"/>
</dbReference>
<dbReference type="Gene3D" id="3.30.450.90">
    <property type="match status" value="1"/>
</dbReference>
<protein>
    <submittedName>
        <fullName evidence="6">Type II secretory pathway ATPase GspE/PulE or T4P pilus assembly pathway ATPase PilB</fullName>
    </submittedName>
</protein>
<keyword evidence="3" id="KW-0067">ATP-binding</keyword>
<evidence type="ECO:0000256" key="1">
    <source>
        <dbReference type="ARBA" id="ARBA00006611"/>
    </source>
</evidence>
<dbReference type="STRING" id="115783.SAMN02745119_01066"/>
<keyword evidence="2" id="KW-0547">Nucleotide-binding</keyword>
<dbReference type="GO" id="GO:0005886">
    <property type="term" value="C:plasma membrane"/>
    <property type="evidence" value="ECO:0007669"/>
    <property type="project" value="TreeGrafter"/>
</dbReference>
<dbReference type="InterPro" id="IPR007831">
    <property type="entry name" value="T2SS_GspE_N"/>
</dbReference>
<dbReference type="PANTHER" id="PTHR30258">
    <property type="entry name" value="TYPE II SECRETION SYSTEM PROTEIN GSPE-RELATED"/>
    <property type="match status" value="1"/>
</dbReference>
<reference evidence="7" key="1">
    <citation type="submission" date="2017-02" db="EMBL/GenBank/DDBJ databases">
        <authorList>
            <person name="Varghese N."/>
            <person name="Submissions S."/>
        </authorList>
    </citation>
    <scope>NUCLEOTIDE SEQUENCE [LARGE SCALE GENOMIC DNA]</scope>
    <source>
        <strain evidence="7">ATCC BAA-34</strain>
    </source>
</reference>
<name>A0A1T4LYW4_9BACT</name>
<dbReference type="AlphaFoldDB" id="A0A1T4LYW4"/>
<evidence type="ECO:0000259" key="5">
    <source>
        <dbReference type="Pfam" id="PF05157"/>
    </source>
</evidence>
<feature type="domain" description="Type II secretion system protein GspE N-terminal" evidence="5">
    <location>
        <begin position="62"/>
        <end position="148"/>
    </location>
</feature>
<comment type="similarity">
    <text evidence="1">Belongs to the GSP E family.</text>
</comment>
<evidence type="ECO:0000313" key="7">
    <source>
        <dbReference type="Proteomes" id="UP000190102"/>
    </source>
</evidence>
<keyword evidence="7" id="KW-1185">Reference proteome</keyword>
<sequence length="550" mass="60505">MPINVREGTLGAILYNSRIISDADITAALEEQQRSGCRFGEALVILGIVTQEDIDWALSNQLDIPYIRLKREMIDPDALMLIPANICRTHQLIPLIKAGDELSIAIADPLSKEAVAAAAEASGCRINLSVALAREINEMLDQCYGLSKEEQLGFSSGQFTAEQLSSINSDLSGQQLLNNLLAYSIQHQLSSCSFMPLDTAIAITARSGASNHELGMLAADHYTTVCSLIRKAATLPFSSEPSLSGCISFRHHERELCFQVLLMPGRQGDYITIRRHITANIPHTLSRLQLSSFQREQFTRLTTVRHGLILFASRSLQERCRFMDLLLEELDTTNRSVLILGNEPGRMLKQFPRIPLPESEASRGRLIMDSLEHGPDIMVIEDGTALEPFTAAARAAMRGKLVLVGMDIRGTRNLCDHLIRYRQRNAFLTPFLSGIVSFKGIQLLCPSCRQTATLPQQELLGLQLQPPPAELYHATGCPHCNFTGVSDRIFLTNCICFDRELHARFDAASDGSSFIAGLNADGYRGIKAEGEALLKAGAVSPEEFIAAVIQ</sequence>
<organism evidence="6 7">
    <name type="scientific">Trichlorobacter thiogenes</name>
    <dbReference type="NCBI Taxonomy" id="115783"/>
    <lineage>
        <taxon>Bacteria</taxon>
        <taxon>Pseudomonadati</taxon>
        <taxon>Thermodesulfobacteriota</taxon>
        <taxon>Desulfuromonadia</taxon>
        <taxon>Geobacterales</taxon>
        <taxon>Geobacteraceae</taxon>
        <taxon>Trichlorobacter</taxon>
    </lineage>
</organism>
<accession>A0A1T4LYW4</accession>
<dbReference type="InterPro" id="IPR037257">
    <property type="entry name" value="T2SS_E_N_sf"/>
</dbReference>
<proteinExistence type="inferred from homology"/>
<dbReference type="InterPro" id="IPR027417">
    <property type="entry name" value="P-loop_NTPase"/>
</dbReference>
<gene>
    <name evidence="6" type="ORF">SAMN02745119_01066</name>
</gene>
<dbReference type="InterPro" id="IPR001482">
    <property type="entry name" value="T2SS/T4SS_dom"/>
</dbReference>